<comment type="caution">
    <text evidence="1">The sequence shown here is derived from an EMBL/GenBank/DDBJ whole genome shotgun (WGS) entry which is preliminary data.</text>
</comment>
<evidence type="ECO:0000313" key="2">
    <source>
        <dbReference type="Proteomes" id="UP000265520"/>
    </source>
</evidence>
<dbReference type="PANTHER" id="PTHR36617">
    <property type="entry name" value="PROTEIN, PUTATIVE-RELATED"/>
    <property type="match status" value="1"/>
</dbReference>
<evidence type="ECO:0000313" key="1">
    <source>
        <dbReference type="EMBL" id="MCI03482.1"/>
    </source>
</evidence>
<accession>A0A392NVK7</accession>
<keyword evidence="2" id="KW-1185">Reference proteome</keyword>
<sequence length="257" mass="29403">MKIPVQVWKSIRRIQREFLWGGTRRGKRISWIKWDVVCLPKSKGGLGVRDVRVVNISLLAKWRWRLLNNDNAVWKEVIQSKYGDTAVGRVVLGEECKPWYASLWWKDICSIGNNLNNNWFAQSVVKKLGNGMSTSFWGEVWVGDLALKDRFPRLFSISIQKEATVAALRSDTDIGSWNLLWRRRLFVWEEELLGQLQDLISPVTLSEVGDRWGWIPGNGDVFTVSSTYSLVSNLTVPNLSMPSFSALAFTTIWKSPA</sequence>
<dbReference type="AlphaFoldDB" id="A0A392NVK7"/>
<feature type="non-terminal residue" evidence="1">
    <location>
        <position position="257"/>
    </location>
</feature>
<dbReference type="PANTHER" id="PTHR36617:SF5">
    <property type="entry name" value="OS05G0421675 PROTEIN"/>
    <property type="match status" value="1"/>
</dbReference>
<keyword evidence="1" id="KW-0548">Nucleotidyltransferase</keyword>
<dbReference type="EMBL" id="LXQA010052306">
    <property type="protein sequence ID" value="MCI03482.1"/>
    <property type="molecule type" value="Genomic_DNA"/>
</dbReference>
<organism evidence="1 2">
    <name type="scientific">Trifolium medium</name>
    <dbReference type="NCBI Taxonomy" id="97028"/>
    <lineage>
        <taxon>Eukaryota</taxon>
        <taxon>Viridiplantae</taxon>
        <taxon>Streptophyta</taxon>
        <taxon>Embryophyta</taxon>
        <taxon>Tracheophyta</taxon>
        <taxon>Spermatophyta</taxon>
        <taxon>Magnoliopsida</taxon>
        <taxon>eudicotyledons</taxon>
        <taxon>Gunneridae</taxon>
        <taxon>Pentapetalae</taxon>
        <taxon>rosids</taxon>
        <taxon>fabids</taxon>
        <taxon>Fabales</taxon>
        <taxon>Fabaceae</taxon>
        <taxon>Papilionoideae</taxon>
        <taxon>50 kb inversion clade</taxon>
        <taxon>NPAAA clade</taxon>
        <taxon>Hologalegina</taxon>
        <taxon>IRL clade</taxon>
        <taxon>Trifolieae</taxon>
        <taxon>Trifolium</taxon>
    </lineage>
</organism>
<keyword evidence="1" id="KW-0808">Transferase</keyword>
<protein>
    <submittedName>
        <fullName evidence="1">Putative non-LTR retroelement reverse transcriptase</fullName>
    </submittedName>
</protein>
<reference evidence="1 2" key="1">
    <citation type="journal article" date="2018" name="Front. Plant Sci.">
        <title>Red Clover (Trifolium pratense) and Zigzag Clover (T. medium) - A Picture of Genomic Similarities and Differences.</title>
        <authorList>
            <person name="Dluhosova J."/>
            <person name="Istvanek J."/>
            <person name="Nedelnik J."/>
            <person name="Repkova J."/>
        </authorList>
    </citation>
    <scope>NUCLEOTIDE SEQUENCE [LARGE SCALE GENOMIC DNA]</scope>
    <source>
        <strain evidence="2">cv. 10/8</strain>
        <tissue evidence="1">Leaf</tissue>
    </source>
</reference>
<proteinExistence type="predicted"/>
<keyword evidence="1" id="KW-0695">RNA-directed DNA polymerase</keyword>
<name>A0A392NVK7_9FABA</name>
<dbReference type="Proteomes" id="UP000265520">
    <property type="component" value="Unassembled WGS sequence"/>
</dbReference>
<dbReference type="GO" id="GO:0003964">
    <property type="term" value="F:RNA-directed DNA polymerase activity"/>
    <property type="evidence" value="ECO:0007669"/>
    <property type="project" value="UniProtKB-KW"/>
</dbReference>